<organism evidence="1 2">
    <name type="scientific">Lactiplantibacillus garii</name>
    <dbReference type="NCBI Taxonomy" id="2306423"/>
    <lineage>
        <taxon>Bacteria</taxon>
        <taxon>Bacillati</taxon>
        <taxon>Bacillota</taxon>
        <taxon>Bacilli</taxon>
        <taxon>Lactobacillales</taxon>
        <taxon>Lactobacillaceae</taxon>
        <taxon>Lactiplantibacillus</taxon>
    </lineage>
</organism>
<evidence type="ECO:0000313" key="2">
    <source>
        <dbReference type="Proteomes" id="UP000283633"/>
    </source>
</evidence>
<evidence type="ECO:0008006" key="3">
    <source>
        <dbReference type="Google" id="ProtNLM"/>
    </source>
</evidence>
<evidence type="ECO:0000313" key="1">
    <source>
        <dbReference type="EMBL" id="RRK10391.1"/>
    </source>
</evidence>
<keyword evidence="2" id="KW-1185">Reference proteome</keyword>
<dbReference type="EMBL" id="QWZQ01000021">
    <property type="protein sequence ID" value="RRK10391.1"/>
    <property type="molecule type" value="Genomic_DNA"/>
</dbReference>
<sequence length="84" mass="9830">METGILKQIDLKTTNERYFFVEAQRRADRIWIRSIQAFKPLELAFKVSDLRISHDQASAAWGSKKYEFNDDTGGLLTQLKTWVH</sequence>
<protein>
    <recommendedName>
        <fullName evidence="3">PH domain-containing protein</fullName>
    </recommendedName>
</protein>
<dbReference type="RefSeq" id="WP_125072309.1">
    <property type="nucleotide sequence ID" value="NZ_QWZQ01000021.1"/>
</dbReference>
<dbReference type="AlphaFoldDB" id="A0A426D728"/>
<reference evidence="1 2" key="1">
    <citation type="submission" date="2018-08" db="EMBL/GenBank/DDBJ databases">
        <title>Genome Lactobacillus garii FI11369.</title>
        <authorList>
            <person name="Diaz M."/>
            <person name="Narbad A."/>
        </authorList>
    </citation>
    <scope>NUCLEOTIDE SEQUENCE [LARGE SCALE GENOMIC DNA]</scope>
    <source>
        <strain evidence="1 2">FI11369</strain>
    </source>
</reference>
<dbReference type="Proteomes" id="UP000283633">
    <property type="component" value="Unassembled WGS sequence"/>
</dbReference>
<proteinExistence type="predicted"/>
<dbReference type="OrthoDB" id="2296114at2"/>
<accession>A0A426D728</accession>
<name>A0A426D728_9LACO</name>
<gene>
    <name evidence="1" type="ORF">D1831_07485</name>
</gene>
<comment type="caution">
    <text evidence="1">The sequence shown here is derived from an EMBL/GenBank/DDBJ whole genome shotgun (WGS) entry which is preliminary data.</text>
</comment>